<name>A0ABR1P5U3_DIAER</name>
<proteinExistence type="inferred from homology"/>
<evidence type="ECO:0000313" key="9">
    <source>
        <dbReference type="Proteomes" id="UP001430848"/>
    </source>
</evidence>
<comment type="similarity">
    <text evidence="2">Belongs to the cytochrome P450 family.</text>
</comment>
<dbReference type="Proteomes" id="UP001430848">
    <property type="component" value="Unassembled WGS sequence"/>
</dbReference>
<dbReference type="PANTHER" id="PTHR24287:SF1">
    <property type="entry name" value="P450, PUTATIVE (EUROFUNG)-RELATED"/>
    <property type="match status" value="1"/>
</dbReference>
<comment type="cofactor">
    <cofactor evidence="1">
        <name>heme</name>
        <dbReference type="ChEBI" id="CHEBI:30413"/>
    </cofactor>
</comment>
<accession>A0ABR1P5U3</accession>
<keyword evidence="3" id="KW-0349">Heme</keyword>
<evidence type="ECO:0000256" key="7">
    <source>
        <dbReference type="ARBA" id="ARBA00023033"/>
    </source>
</evidence>
<dbReference type="PRINTS" id="PR01239">
    <property type="entry name" value="EP450IICYP52"/>
</dbReference>
<comment type="caution">
    <text evidence="8">The sequence shown here is derived from an EMBL/GenBank/DDBJ whole genome shotgun (WGS) entry which is preliminary data.</text>
</comment>
<dbReference type="InterPro" id="IPR002974">
    <property type="entry name" value="Cyt_P450_E_CYP52_ascomycetes"/>
</dbReference>
<keyword evidence="4" id="KW-0479">Metal-binding</keyword>
<evidence type="ECO:0000256" key="6">
    <source>
        <dbReference type="ARBA" id="ARBA00023004"/>
    </source>
</evidence>
<evidence type="ECO:0000256" key="4">
    <source>
        <dbReference type="ARBA" id="ARBA00022723"/>
    </source>
</evidence>
<protein>
    <recommendedName>
        <fullName evidence="10">Cytochrome P450</fullName>
    </recommendedName>
</protein>
<dbReference type="InterPro" id="IPR036396">
    <property type="entry name" value="Cyt_P450_sf"/>
</dbReference>
<gene>
    <name evidence="8" type="ORF">SLS63_007274</name>
</gene>
<evidence type="ECO:0000256" key="2">
    <source>
        <dbReference type="ARBA" id="ARBA00010617"/>
    </source>
</evidence>
<evidence type="ECO:0000256" key="1">
    <source>
        <dbReference type="ARBA" id="ARBA00001971"/>
    </source>
</evidence>
<keyword evidence="6" id="KW-0408">Iron</keyword>
<keyword evidence="7" id="KW-0503">Monooxygenase</keyword>
<dbReference type="EMBL" id="JAKNSF020000039">
    <property type="protein sequence ID" value="KAK7727223.1"/>
    <property type="molecule type" value="Genomic_DNA"/>
</dbReference>
<dbReference type="Gene3D" id="1.10.630.10">
    <property type="entry name" value="Cytochrome P450"/>
    <property type="match status" value="1"/>
</dbReference>
<evidence type="ECO:0000313" key="8">
    <source>
        <dbReference type="EMBL" id="KAK7727223.1"/>
    </source>
</evidence>
<keyword evidence="5" id="KW-0560">Oxidoreductase</keyword>
<dbReference type="PANTHER" id="PTHR24287">
    <property type="entry name" value="P450, PUTATIVE (EUROFUNG)-RELATED"/>
    <property type="match status" value="1"/>
</dbReference>
<evidence type="ECO:0000256" key="3">
    <source>
        <dbReference type="ARBA" id="ARBA00022617"/>
    </source>
</evidence>
<organism evidence="8 9">
    <name type="scientific">Diaporthe eres</name>
    <name type="common">Phomopsis oblonga</name>
    <dbReference type="NCBI Taxonomy" id="83184"/>
    <lineage>
        <taxon>Eukaryota</taxon>
        <taxon>Fungi</taxon>
        <taxon>Dikarya</taxon>
        <taxon>Ascomycota</taxon>
        <taxon>Pezizomycotina</taxon>
        <taxon>Sordariomycetes</taxon>
        <taxon>Sordariomycetidae</taxon>
        <taxon>Diaporthales</taxon>
        <taxon>Diaporthaceae</taxon>
        <taxon>Diaporthe</taxon>
        <taxon>Diaporthe eres species complex</taxon>
    </lineage>
</organism>
<dbReference type="InterPro" id="IPR047146">
    <property type="entry name" value="Cyt_P450_E_CYP52_fungi"/>
</dbReference>
<sequence length="258" mass="29055">MRLLSLIKECCDKTGNTFEQQLLGGRGFVTIDPRNVEAILSSNFDDYGLGLRIPTFHPLLGSGIFTQDGEAWKSSRNLVRPHLAAYRPENFERIQACTQSLIDSVPDDGLVDLQPLFFKLTFETTMLMLFGDTVLADGWDEEITSQWPAFADAFSLAQDYLATRGRFGQFYWLITDRTFRKACSVTHEFVDRAIAKSMIGHSNHEDLRTDGIRSGDGTDSFVDALLQQTQDPRELRDHCLNILLAGRDTTGCCLSWTL</sequence>
<reference evidence="8 9" key="1">
    <citation type="submission" date="2024-02" db="EMBL/GenBank/DDBJ databases">
        <title>De novo assembly and annotation of 12 fungi associated with fruit tree decline syndrome in Ontario, Canada.</title>
        <authorList>
            <person name="Sulman M."/>
            <person name="Ellouze W."/>
            <person name="Ilyukhin E."/>
        </authorList>
    </citation>
    <scope>NUCLEOTIDE SEQUENCE [LARGE SCALE GENOMIC DNA]</scope>
    <source>
        <strain evidence="8 9">M169</strain>
    </source>
</reference>
<dbReference type="Pfam" id="PF00067">
    <property type="entry name" value="p450"/>
    <property type="match status" value="1"/>
</dbReference>
<evidence type="ECO:0008006" key="10">
    <source>
        <dbReference type="Google" id="ProtNLM"/>
    </source>
</evidence>
<dbReference type="InterPro" id="IPR001128">
    <property type="entry name" value="Cyt_P450"/>
</dbReference>
<evidence type="ECO:0000256" key="5">
    <source>
        <dbReference type="ARBA" id="ARBA00023002"/>
    </source>
</evidence>
<dbReference type="SUPFAM" id="SSF48264">
    <property type="entry name" value="Cytochrome P450"/>
    <property type="match status" value="1"/>
</dbReference>
<keyword evidence="9" id="KW-1185">Reference proteome</keyword>